<evidence type="ECO:0000313" key="4">
    <source>
        <dbReference type="Proteomes" id="UP001240250"/>
    </source>
</evidence>
<dbReference type="RefSeq" id="WP_070318784.1">
    <property type="nucleotide sequence ID" value="NZ_JAUSVM010000001.1"/>
</dbReference>
<evidence type="ECO:0000256" key="1">
    <source>
        <dbReference type="SAM" id="MobiDB-lite"/>
    </source>
</evidence>
<keyword evidence="2" id="KW-0472">Membrane</keyword>
<keyword evidence="2" id="KW-1133">Transmembrane helix</keyword>
<name>A0ABU0GNZ1_9CELL</name>
<comment type="caution">
    <text evidence="3">The sequence shown here is derived from an EMBL/GenBank/DDBJ whole genome shotgun (WGS) entry which is preliminary data.</text>
</comment>
<sequence length="125" mass="13947">MARIPLARLAPTDPAAYRRLRWRARAWTLAVAAVVVAITTHILVLTSSTDATTRKSAALVFLDGSLLVILLVPVLWFQWRRSFHARPQQLSVDDGDGTWMGVPELDEAPRPHLTLGSGEEAPRRW</sequence>
<protein>
    <submittedName>
        <fullName evidence="3">Membrane protein YdbS with pleckstrin-like domain</fullName>
    </submittedName>
</protein>
<proteinExistence type="predicted"/>
<organism evidence="3 4">
    <name type="scientific">Cellulomonas iranensis</name>
    <dbReference type="NCBI Taxonomy" id="76862"/>
    <lineage>
        <taxon>Bacteria</taxon>
        <taxon>Bacillati</taxon>
        <taxon>Actinomycetota</taxon>
        <taxon>Actinomycetes</taxon>
        <taxon>Micrococcales</taxon>
        <taxon>Cellulomonadaceae</taxon>
        <taxon>Cellulomonas</taxon>
    </lineage>
</organism>
<keyword evidence="4" id="KW-1185">Reference proteome</keyword>
<feature type="transmembrane region" description="Helical" evidence="2">
    <location>
        <begin position="57"/>
        <end position="77"/>
    </location>
</feature>
<feature type="transmembrane region" description="Helical" evidence="2">
    <location>
        <begin position="26"/>
        <end position="45"/>
    </location>
</feature>
<evidence type="ECO:0000313" key="3">
    <source>
        <dbReference type="EMBL" id="MDQ0427085.1"/>
    </source>
</evidence>
<keyword evidence="2" id="KW-0812">Transmembrane</keyword>
<gene>
    <name evidence="3" type="ORF">JO380_003466</name>
</gene>
<evidence type="ECO:0000256" key="2">
    <source>
        <dbReference type="SAM" id="Phobius"/>
    </source>
</evidence>
<dbReference type="EMBL" id="JAUSVM010000001">
    <property type="protein sequence ID" value="MDQ0427085.1"/>
    <property type="molecule type" value="Genomic_DNA"/>
</dbReference>
<accession>A0ABU0GNZ1</accession>
<reference evidence="3 4" key="1">
    <citation type="submission" date="2023-07" db="EMBL/GenBank/DDBJ databases">
        <title>Sequencing the genomes of 1000 actinobacteria strains.</title>
        <authorList>
            <person name="Klenk H.-P."/>
        </authorList>
    </citation>
    <scope>NUCLEOTIDE SEQUENCE [LARGE SCALE GENOMIC DNA]</scope>
    <source>
        <strain evidence="3 4">DSM 14785</strain>
    </source>
</reference>
<dbReference type="Proteomes" id="UP001240250">
    <property type="component" value="Unassembled WGS sequence"/>
</dbReference>
<feature type="region of interest" description="Disordered" evidence="1">
    <location>
        <begin position="106"/>
        <end position="125"/>
    </location>
</feature>